<protein>
    <recommendedName>
        <fullName evidence="3">Lipoprotein</fullName>
    </recommendedName>
</protein>
<comment type="caution">
    <text evidence="1">The sequence shown here is derived from an EMBL/GenBank/DDBJ whole genome shotgun (WGS) entry which is preliminary data.</text>
</comment>
<evidence type="ECO:0000313" key="2">
    <source>
        <dbReference type="Proteomes" id="UP001403385"/>
    </source>
</evidence>
<dbReference type="Proteomes" id="UP001403385">
    <property type="component" value="Unassembled WGS sequence"/>
</dbReference>
<dbReference type="PROSITE" id="PS51257">
    <property type="entry name" value="PROKAR_LIPOPROTEIN"/>
    <property type="match status" value="1"/>
</dbReference>
<dbReference type="AlphaFoldDB" id="A0AAW9S9N8"/>
<organism evidence="1 2">
    <name type="scientific">Rapidithrix thailandica</name>
    <dbReference type="NCBI Taxonomy" id="413964"/>
    <lineage>
        <taxon>Bacteria</taxon>
        <taxon>Pseudomonadati</taxon>
        <taxon>Bacteroidota</taxon>
        <taxon>Cytophagia</taxon>
        <taxon>Cytophagales</taxon>
        <taxon>Flammeovirgaceae</taxon>
        <taxon>Rapidithrix</taxon>
    </lineage>
</organism>
<accession>A0AAW9S9N8</accession>
<keyword evidence="2" id="KW-1185">Reference proteome</keyword>
<evidence type="ECO:0008006" key="3">
    <source>
        <dbReference type="Google" id="ProtNLM"/>
    </source>
</evidence>
<proteinExistence type="predicted"/>
<reference evidence="1 2" key="1">
    <citation type="submission" date="2024-04" db="EMBL/GenBank/DDBJ databases">
        <title>Novel genus in family Flammeovirgaceae.</title>
        <authorList>
            <person name="Nguyen T.H."/>
            <person name="Vuong T.Q."/>
            <person name="Le H."/>
            <person name="Kim S.-G."/>
        </authorList>
    </citation>
    <scope>NUCLEOTIDE SEQUENCE [LARGE SCALE GENOMIC DNA]</scope>
    <source>
        <strain evidence="1 2">JCM 23209</strain>
    </source>
</reference>
<gene>
    <name evidence="1" type="ORF">AAG747_28345</name>
</gene>
<dbReference type="EMBL" id="JBDKWZ010000028">
    <property type="protein sequence ID" value="MEN7551860.1"/>
    <property type="molecule type" value="Genomic_DNA"/>
</dbReference>
<sequence length="214" mass="25201">MRKQFLYYPVLLSIILIFSSCRSIDSKTEAEGIVFYEHYYKSSDTYSVLIHNKKTGVLTYIVEVNSHLLGIRTKSKPGYKPPLPTDDVDLDFGYRYEVFMLSGYKAIKCEPYGNFETFDEENYNYHVRFYSHDKSKGELSFISERTIRGNRCLEEWSEGNYVSYFPTVMDRANKINYRMLREKNGKKVKEAIVALYEGKPIEEVNDLLKKIYKK</sequence>
<name>A0AAW9S9N8_9BACT</name>
<evidence type="ECO:0000313" key="1">
    <source>
        <dbReference type="EMBL" id="MEN7551860.1"/>
    </source>
</evidence>
<dbReference type="RefSeq" id="WP_346824639.1">
    <property type="nucleotide sequence ID" value="NZ_JBDKWZ010000028.1"/>
</dbReference>